<accession>S8CFJ1</accession>
<evidence type="ECO:0000256" key="1">
    <source>
        <dbReference type="ARBA" id="ARBA00022441"/>
    </source>
</evidence>
<reference evidence="3 4" key="1">
    <citation type="journal article" date="2013" name="BMC Genomics">
        <title>The miniature genome of a carnivorous plant Genlisea aurea contains a low number of genes and short non-coding sequences.</title>
        <authorList>
            <person name="Leushkin E.V."/>
            <person name="Sutormin R.A."/>
            <person name="Nabieva E.R."/>
            <person name="Penin A.A."/>
            <person name="Kondrashov A.S."/>
            <person name="Logacheva M.D."/>
        </authorList>
    </citation>
    <scope>NUCLEOTIDE SEQUENCE [LARGE SCALE GENOMIC DNA]</scope>
</reference>
<evidence type="ECO:0000313" key="4">
    <source>
        <dbReference type="Proteomes" id="UP000015453"/>
    </source>
</evidence>
<keyword evidence="4" id="KW-1185">Reference proteome</keyword>
<dbReference type="SUPFAM" id="SSF117281">
    <property type="entry name" value="Kelch motif"/>
    <property type="match status" value="1"/>
</dbReference>
<dbReference type="PANTHER" id="PTHR46093:SF13">
    <property type="entry name" value="RAB9 EFFECTOR PROTEIN WITH KELCH MOTIFS"/>
    <property type="match status" value="1"/>
</dbReference>
<dbReference type="InterPro" id="IPR015915">
    <property type="entry name" value="Kelch-typ_b-propeller"/>
</dbReference>
<sequence>MKNHCWIRASGSDITGQPPQPRRRVEVHCFFYGHTAVNIGKSKIVFFGGLVDRKFLNDVTVYDIENKMWYQPECSGYGSDGNVGPCPRAFHIAIPVDCHMFVFGGRSGVNRLGDFWVLDTDLWQWSELTSFGDLPSARDFAAASAIGNQKIVMYGGWDGKKWLSDVYIMDTISLEWMELPVSGTVPSPRCGHSVSMIEKRLLMYGGRGCGGGPILADLWALKGLIQEENEAPGWTQLKLPGHAPSPRCGHTMTSGGPHLLLFGGHGTGGWLSRYDIYHNDCVVLDRVSVQWKLLPTSNEPPAARAYHSMNSVGSRYLLFGGFDGKTTYGDLWWLVPEDDPLTSRSSEVATEINMSTTGSEEAEEIQSAVSTLQKILRIPISSTTRPIENELEDEELVRLGSRICTDNKGISNVEAVQAIRDHWLNSSPKSITLKELSPLLRDYQRLIRIHYTGKKLSNAEIEEGRFTGDYAFRFYHVRNASQLRLNEIPTLLAEYKSLLSS</sequence>
<dbReference type="SMART" id="SM00612">
    <property type="entry name" value="Kelch"/>
    <property type="match status" value="2"/>
</dbReference>
<dbReference type="EMBL" id="AUSU01005576">
    <property type="protein sequence ID" value="EPS63296.1"/>
    <property type="molecule type" value="Genomic_DNA"/>
</dbReference>
<name>S8CFJ1_9LAMI</name>
<gene>
    <name evidence="3" type="ORF">M569_11490</name>
</gene>
<evidence type="ECO:0000256" key="2">
    <source>
        <dbReference type="ARBA" id="ARBA00022737"/>
    </source>
</evidence>
<dbReference type="InterPro" id="IPR006652">
    <property type="entry name" value="Kelch_1"/>
</dbReference>
<comment type="caution">
    <text evidence="3">The sequence shown here is derived from an EMBL/GenBank/DDBJ whole genome shotgun (WGS) entry which is preliminary data.</text>
</comment>
<keyword evidence="2" id="KW-0677">Repeat</keyword>
<proteinExistence type="predicted"/>
<dbReference type="PANTHER" id="PTHR46093">
    <property type="entry name" value="ACYL-COA-BINDING DOMAIN-CONTAINING PROTEIN 5"/>
    <property type="match status" value="1"/>
</dbReference>
<dbReference type="OrthoDB" id="10251809at2759"/>
<dbReference type="AlphaFoldDB" id="S8CFJ1"/>
<feature type="non-terminal residue" evidence="3">
    <location>
        <position position="501"/>
    </location>
</feature>
<dbReference type="Proteomes" id="UP000015453">
    <property type="component" value="Unassembled WGS sequence"/>
</dbReference>
<dbReference type="Gene3D" id="2.120.10.80">
    <property type="entry name" value="Kelch-type beta propeller"/>
    <property type="match status" value="2"/>
</dbReference>
<dbReference type="Pfam" id="PF24681">
    <property type="entry name" value="Kelch_KLHDC2_KLHL20_DRC7"/>
    <property type="match status" value="2"/>
</dbReference>
<evidence type="ECO:0000313" key="3">
    <source>
        <dbReference type="EMBL" id="EPS63296.1"/>
    </source>
</evidence>
<organism evidence="3 4">
    <name type="scientific">Genlisea aurea</name>
    <dbReference type="NCBI Taxonomy" id="192259"/>
    <lineage>
        <taxon>Eukaryota</taxon>
        <taxon>Viridiplantae</taxon>
        <taxon>Streptophyta</taxon>
        <taxon>Embryophyta</taxon>
        <taxon>Tracheophyta</taxon>
        <taxon>Spermatophyta</taxon>
        <taxon>Magnoliopsida</taxon>
        <taxon>eudicotyledons</taxon>
        <taxon>Gunneridae</taxon>
        <taxon>Pentapetalae</taxon>
        <taxon>asterids</taxon>
        <taxon>lamiids</taxon>
        <taxon>Lamiales</taxon>
        <taxon>Lentibulariaceae</taxon>
        <taxon>Genlisea</taxon>
    </lineage>
</organism>
<keyword evidence="1" id="KW-0880">Kelch repeat</keyword>
<protein>
    <submittedName>
        <fullName evidence="3">Uncharacterized protein</fullName>
    </submittedName>
</protein>